<dbReference type="HOGENOM" id="CLU_032722_0_0_10"/>
<dbReference type="STRING" id="1379870.SD10_10115"/>
<dbReference type="InterPro" id="IPR008969">
    <property type="entry name" value="CarboxyPept-like_regulatory"/>
</dbReference>
<evidence type="ECO:0000313" key="2">
    <source>
        <dbReference type="EMBL" id="AKD58440.1"/>
    </source>
</evidence>
<keyword evidence="1" id="KW-0732">Signal</keyword>
<evidence type="ECO:0000313" key="3">
    <source>
        <dbReference type="Proteomes" id="UP000033054"/>
    </source>
</evidence>
<sequence length="619" mass="67970">MNSLRFCLLLLCLLVQMQVFAQDVPPLERLITVDIRNATTESALREISRLGHFEFSYNPARIDGKAVVTVRLMNTPVREVLNRVFQNQVTVKSRGNHVILVRREFPEPGPKNFLLDGYILDEQTGERIAQASIFEKTTLASTVSNPFGYYRLRLPTDLPAVRLDVRKQAYVGETVLIRSRLSHSVSIRMTPVPPRLSLETLPIRITEDTTRLMSTLATLPVDVTSPVVDTTTQQRPKSVLEQSRERITRLFVSAQQSIHDVNLSRDTLYRDWQVSFLPFIGTNHRLSGRISNRISVNALIGYSFGVRAFEVGGLFNLVRADVTGFQAAGLGNLVGGHVRGVQLAGLYNLNGGALQGVQAGGLFNINRKQAQGVQLAGLFNTSIGELTKIVQVGGLVNVAGKSVGGVQLAGLANVAMGDVRGWQISGLVNRARTVSSGHQIGLINLADSSGNVPFGLFSHVQKGGFRRVEVAANEVNLLNLTYRTGVRRFYNIISAGYSFARAGSPDLSAGYGLGTGFVLSGSTLLTLEGTHHHLFYFDQSSNGGWNNQIRLSTLFETKLSNHLSLAYGPSLNWYFGNDNTTRPTLQPSIPLFSERTDAFSNARHWGWVGFQVGLRFGNS</sequence>
<keyword evidence="3" id="KW-1185">Reference proteome</keyword>
<reference evidence="2 3" key="1">
    <citation type="journal article" date="2014" name="Curr. Microbiol.">
        <title>Spirosoma radiotolerans sp. nov., a gamma-radiation-resistant bacterium isolated from gamma ray-irradiated soil.</title>
        <authorList>
            <person name="Lee J.J."/>
            <person name="Srinivasan S."/>
            <person name="Lim S."/>
            <person name="Joe M."/>
            <person name="Im S."/>
            <person name="Bae S.I."/>
            <person name="Park K.R."/>
            <person name="Han J.H."/>
            <person name="Park S.H."/>
            <person name="Joo B.M."/>
            <person name="Park S.J."/>
            <person name="Kim M.K."/>
        </authorList>
    </citation>
    <scope>NUCLEOTIDE SEQUENCE [LARGE SCALE GENOMIC DNA]</scope>
    <source>
        <strain evidence="2 3">DG5A</strain>
    </source>
</reference>
<dbReference type="Proteomes" id="UP000033054">
    <property type="component" value="Chromosome"/>
</dbReference>
<dbReference type="EMBL" id="CP010429">
    <property type="protein sequence ID" value="AKD58440.1"/>
    <property type="molecule type" value="Genomic_DNA"/>
</dbReference>
<organism evidence="2 3">
    <name type="scientific">Spirosoma radiotolerans</name>
    <dbReference type="NCBI Taxonomy" id="1379870"/>
    <lineage>
        <taxon>Bacteria</taxon>
        <taxon>Pseudomonadati</taxon>
        <taxon>Bacteroidota</taxon>
        <taxon>Cytophagia</taxon>
        <taxon>Cytophagales</taxon>
        <taxon>Cytophagaceae</taxon>
        <taxon>Spirosoma</taxon>
    </lineage>
</organism>
<evidence type="ECO:0000256" key="1">
    <source>
        <dbReference type="SAM" id="SignalP"/>
    </source>
</evidence>
<accession>A0A0E4A139</accession>
<dbReference type="AlphaFoldDB" id="A0A0E4A139"/>
<proteinExistence type="predicted"/>
<feature type="chain" id="PRO_5002417792" description="Secretin/TonB short N-terminal domain-containing protein" evidence="1">
    <location>
        <begin position="22"/>
        <end position="619"/>
    </location>
</feature>
<feature type="signal peptide" evidence="1">
    <location>
        <begin position="1"/>
        <end position="21"/>
    </location>
</feature>
<dbReference type="OrthoDB" id="5505971at2"/>
<gene>
    <name evidence="2" type="ORF">SD10_10115</name>
</gene>
<dbReference type="SUPFAM" id="SSF49464">
    <property type="entry name" value="Carboxypeptidase regulatory domain-like"/>
    <property type="match status" value="1"/>
</dbReference>
<dbReference type="KEGG" id="srd:SD10_10115"/>
<protein>
    <recommendedName>
        <fullName evidence="4">Secretin/TonB short N-terminal domain-containing protein</fullName>
    </recommendedName>
</protein>
<evidence type="ECO:0008006" key="4">
    <source>
        <dbReference type="Google" id="ProtNLM"/>
    </source>
</evidence>
<name>A0A0E4A139_9BACT</name>
<dbReference type="PATRIC" id="fig|1379870.5.peg.2197"/>